<dbReference type="InterPro" id="IPR004013">
    <property type="entry name" value="PHP_dom"/>
</dbReference>
<dbReference type="GO" id="GO:0003677">
    <property type="term" value="F:DNA binding"/>
    <property type="evidence" value="ECO:0007669"/>
    <property type="project" value="UniProtKB-UniRule"/>
</dbReference>
<reference evidence="9" key="1">
    <citation type="submission" date="2019-11" db="EMBL/GenBank/DDBJ databases">
        <authorList>
            <person name="Feng L."/>
        </authorList>
    </citation>
    <scope>NUCLEOTIDE SEQUENCE</scope>
    <source>
        <strain evidence="9">VrattiLFYP33</strain>
    </source>
</reference>
<dbReference type="CDD" id="cd07435">
    <property type="entry name" value="PHP_PolIIIA_POLC"/>
    <property type="match status" value="1"/>
</dbReference>
<feature type="domain" description="Polymerase/histidinol phosphatase N-terminal" evidence="8">
    <location>
        <begin position="312"/>
        <end position="379"/>
    </location>
</feature>
<evidence type="ECO:0000256" key="2">
    <source>
        <dbReference type="ARBA" id="ARBA00022695"/>
    </source>
</evidence>
<keyword evidence="7" id="KW-0378">Hydrolase</keyword>
<dbReference type="EC" id="2.7.7.7" evidence="7"/>
<dbReference type="Gene3D" id="3.20.20.140">
    <property type="entry name" value="Metal-dependent hydrolases"/>
    <property type="match status" value="1"/>
</dbReference>
<proteinExistence type="inferred from homology"/>
<comment type="similarity">
    <text evidence="7">Belongs to the DNA polymerase type-C family. PolC subfamily.</text>
</comment>
<evidence type="ECO:0000256" key="3">
    <source>
        <dbReference type="ARBA" id="ARBA00022705"/>
    </source>
</evidence>
<keyword evidence="1 7" id="KW-0808">Transferase</keyword>
<organism evidence="9">
    <name type="scientific">Veillonella ratti</name>
    <dbReference type="NCBI Taxonomy" id="103892"/>
    <lineage>
        <taxon>Bacteria</taxon>
        <taxon>Bacillati</taxon>
        <taxon>Bacillota</taxon>
        <taxon>Negativicutes</taxon>
        <taxon>Veillonellales</taxon>
        <taxon>Veillonellaceae</taxon>
        <taxon>Veillonella</taxon>
    </lineage>
</organism>
<dbReference type="InterPro" id="IPR040982">
    <property type="entry name" value="DNA_pol3_finger"/>
</dbReference>
<dbReference type="NCBIfam" id="TIGR01405">
    <property type="entry name" value="polC_Gram_pos"/>
    <property type="match status" value="1"/>
</dbReference>
<dbReference type="Pfam" id="PF02811">
    <property type="entry name" value="PHP"/>
    <property type="match status" value="1"/>
</dbReference>
<keyword evidence="3 7" id="KW-0235">DNA replication</keyword>
<dbReference type="Gene3D" id="1.10.150.870">
    <property type="match status" value="1"/>
</dbReference>
<dbReference type="HAMAP" id="MF_00356">
    <property type="entry name" value="DNApol_PolC"/>
    <property type="match status" value="1"/>
</dbReference>
<evidence type="ECO:0000259" key="8">
    <source>
        <dbReference type="SMART" id="SM00481"/>
    </source>
</evidence>
<sequence>MKVRYHIVPKRRKQTALMIEIKDKTVKIKNVLSQPDAFKELQNKLEEWYQIKQIPVRQLASDDADTLFYGYATAPIHDHTPEEYYMDDPGEIEIPEDALDQKYWDEIFHASEHESPDEFNHQEEDMPPGFDEYDFPFALREDAPISMYDEPVECNYVPAKTTPVDAQAGGGFQYSGKRRRSFKRDVTDPGMILGPAIHGEPVSISSVNEEVNGVVFEGIFVSLEMIETKTGKGLIKGHIVDATNSIRFAKFTDTAEEGEELLKTMNGLKAVRVQGDVHYDDKFERDYTLVLRSIQQLESGAKRTENREDSRVELHLHTKMSDRDALVNVKELLQTVKAWGHPAVAITDHGVIQAFPEAQEVAGKLGVKVIYGVEGYLIEDEENDTRAHIILLAKNRVGLRNLYKMISISHLQYYKRRPRLPRAVIEDHREGIIIGSACEAGELIRAIIKGESQERLLEIASFYDYLEIQPLENNQFLMYDRKTGEKIHDEQYLIDINKKVVELGELLNKPVVATCDVHHLNDDEKIYRQIMLTVSGFKDIERTPSLYLRTTDEMLEEFKYLGEEKAYEVVVTNSRMINDSIESLQPVPQGKTYSPKIEGADNALKEMCYKKAKEIYGDPLPDVVAERLDYELTRIIGNGYGVLYYIAHKLVRKSLDDGYLVGSRGSVGSSFVATMADITEVNPLPPHYICPKCKHSEFFTKGEYAGGFDLPRKNCPECGTPLHTNGHDIPFAIFMGFNGDKVPDIDLNFSGDYQPRAHKYTEELFGRDNVFRAGTIGTIAEKTAIGYVKKYAEANDIQARQGFLESLAKGVTGVKNTTGQHPGGIMVCPRDMDVHEFTPVQYPANKKDSGIITTHFDYHSFEGCMTKLDILGHDDPTIIRMLEDITGIDVQTIPFDDPETLSLFSSTKAIGLTPEQLMGDKVASLAVPECGTGFVRRMLEDSKPKCFSDIVRISGFSHGTNVWLDNAQTLIKNGTCQLNEAISTRDDIMNFLMHRGIKPITCFKVMENVRKGKKIDKLNKLGQKETDYEEQMRAGGIPEWFIESCNKISYLFPRAHAVAYVMMAFRIAWFKINYPLAFYAAYFSIRAKAYDMKIMASSLSEQRAEFDRLKALDRKASNKDKDMMSALEVSMEMKQRGFDFLVADLNYSEARRFTIHNGALLPPFLAVDSLGEKVADMIVAERKEKPFTSVKDLQRRCKVSGSIIATMRDLGCFKDLPEDEQMSLFG</sequence>
<evidence type="ECO:0000313" key="9">
    <source>
        <dbReference type="EMBL" id="VYU47322.1"/>
    </source>
</evidence>
<dbReference type="GO" id="GO:0008408">
    <property type="term" value="F:3'-5' exonuclease activity"/>
    <property type="evidence" value="ECO:0007669"/>
    <property type="project" value="UniProtKB-UniRule"/>
</dbReference>
<dbReference type="SMART" id="SM00481">
    <property type="entry name" value="POLIIIAc"/>
    <property type="match status" value="1"/>
</dbReference>
<dbReference type="Gene3D" id="2.40.50.140">
    <property type="entry name" value="Nucleic acid-binding proteins"/>
    <property type="match status" value="1"/>
</dbReference>
<dbReference type="GO" id="GO:0006261">
    <property type="term" value="P:DNA-templated DNA replication"/>
    <property type="evidence" value="ECO:0007669"/>
    <property type="project" value="UniProtKB-UniRule"/>
</dbReference>
<protein>
    <recommendedName>
        <fullName evidence="7">DNA polymerase III PolC-type</fullName>
        <shortName evidence="7">PolIII</shortName>
        <ecNumber evidence="7">2.7.7.7</ecNumber>
    </recommendedName>
</protein>
<keyword evidence="4 7" id="KW-0269">Exonuclease</keyword>
<comment type="subcellular location">
    <subcellularLocation>
        <location evidence="7">Cytoplasm</location>
    </subcellularLocation>
</comment>
<keyword evidence="7" id="KW-0963">Cytoplasm</keyword>
<comment type="function">
    <text evidence="7">Required for replicative DNA synthesis. This DNA polymerase also exhibits 3' to 5' exonuclease activity.</text>
</comment>
<evidence type="ECO:0000256" key="7">
    <source>
        <dbReference type="HAMAP-Rule" id="MF_00356"/>
    </source>
</evidence>
<dbReference type="InterPro" id="IPR044923">
    <property type="entry name" value="PolC_middle_finger_sf"/>
</dbReference>
<dbReference type="Gene3D" id="3.30.1900.20">
    <property type="match status" value="2"/>
</dbReference>
<accession>A0A6N3F5P8</accession>
<dbReference type="RefSeq" id="WP_156705696.1">
    <property type="nucleotide sequence ID" value="NZ_CACRUX010000097.1"/>
</dbReference>
<dbReference type="NCBIfam" id="NF001688">
    <property type="entry name" value="PRK00448.1"/>
    <property type="match status" value="1"/>
</dbReference>
<dbReference type="SUPFAM" id="SSF89550">
    <property type="entry name" value="PHP domain-like"/>
    <property type="match status" value="1"/>
</dbReference>
<dbReference type="GO" id="GO:0005737">
    <property type="term" value="C:cytoplasm"/>
    <property type="evidence" value="ECO:0007669"/>
    <property type="project" value="UniProtKB-SubCell"/>
</dbReference>
<dbReference type="Gene3D" id="1.10.150.700">
    <property type="entry name" value="PolC, middle finger domain"/>
    <property type="match status" value="1"/>
</dbReference>
<dbReference type="Pfam" id="PF14579">
    <property type="entry name" value="HHH_6"/>
    <property type="match status" value="1"/>
</dbReference>
<dbReference type="EMBL" id="CACRUX010000097">
    <property type="protein sequence ID" value="VYU47322.1"/>
    <property type="molecule type" value="Genomic_DNA"/>
</dbReference>
<dbReference type="Pfam" id="PF17657">
    <property type="entry name" value="DNA_pol3_finger"/>
    <property type="match status" value="1"/>
</dbReference>
<dbReference type="InterPro" id="IPR012340">
    <property type="entry name" value="NA-bd_OB-fold"/>
</dbReference>
<dbReference type="InterPro" id="IPR016195">
    <property type="entry name" value="Pol/histidinol_Pase-like"/>
</dbReference>
<dbReference type="Pfam" id="PF07733">
    <property type="entry name" value="DNA_pol3_alpha"/>
    <property type="match status" value="2"/>
</dbReference>
<dbReference type="GO" id="GO:0003887">
    <property type="term" value="F:DNA-directed DNA polymerase activity"/>
    <property type="evidence" value="ECO:0007669"/>
    <property type="project" value="UniProtKB-UniRule"/>
</dbReference>
<keyword evidence="5 7" id="KW-0239">DNA-directed DNA polymerase</keyword>
<dbReference type="Gene3D" id="6.10.140.1510">
    <property type="match status" value="1"/>
</dbReference>
<keyword evidence="2 7" id="KW-0548">Nucleotidyltransferase</keyword>
<dbReference type="InterPro" id="IPR006308">
    <property type="entry name" value="Pol_III_a_PolC-type_gram_pos"/>
</dbReference>
<evidence type="ECO:0000256" key="1">
    <source>
        <dbReference type="ARBA" id="ARBA00022679"/>
    </source>
</evidence>
<dbReference type="InterPro" id="IPR004805">
    <property type="entry name" value="DnaE2/DnaE/PolC"/>
</dbReference>
<keyword evidence="7" id="KW-0540">Nuclease</keyword>
<dbReference type="PANTHER" id="PTHR32294:SF5">
    <property type="entry name" value="DNA POLYMERASE III POLC-TYPE"/>
    <property type="match status" value="1"/>
</dbReference>
<dbReference type="InterPro" id="IPR003141">
    <property type="entry name" value="Pol/His_phosphatase_N"/>
</dbReference>
<dbReference type="InterPro" id="IPR029460">
    <property type="entry name" value="DNAPol_HHH"/>
</dbReference>
<gene>
    <name evidence="9" type="primary">polC_2</name>
    <name evidence="7" type="synonym">polC</name>
    <name evidence="9" type="ORF">VRLFYP33_02172</name>
</gene>
<dbReference type="AlphaFoldDB" id="A0A6N3F5P8"/>
<evidence type="ECO:0000256" key="6">
    <source>
        <dbReference type="ARBA" id="ARBA00049244"/>
    </source>
</evidence>
<comment type="catalytic activity">
    <reaction evidence="6 7">
        <text>DNA(n) + a 2'-deoxyribonucleoside 5'-triphosphate = DNA(n+1) + diphosphate</text>
        <dbReference type="Rhea" id="RHEA:22508"/>
        <dbReference type="Rhea" id="RHEA-COMP:17339"/>
        <dbReference type="Rhea" id="RHEA-COMP:17340"/>
        <dbReference type="ChEBI" id="CHEBI:33019"/>
        <dbReference type="ChEBI" id="CHEBI:61560"/>
        <dbReference type="ChEBI" id="CHEBI:173112"/>
        <dbReference type="EC" id="2.7.7.7"/>
    </reaction>
</comment>
<dbReference type="SUPFAM" id="SSF160975">
    <property type="entry name" value="AF1531-like"/>
    <property type="match status" value="1"/>
</dbReference>
<dbReference type="InterPro" id="IPR011708">
    <property type="entry name" value="DNA_pol3_alpha_NTPase_dom"/>
</dbReference>
<evidence type="ECO:0000256" key="4">
    <source>
        <dbReference type="ARBA" id="ARBA00022839"/>
    </source>
</evidence>
<evidence type="ECO:0000256" key="5">
    <source>
        <dbReference type="ARBA" id="ARBA00022932"/>
    </source>
</evidence>
<name>A0A6N3F5P8_9FIRM</name>
<dbReference type="PANTHER" id="PTHR32294">
    <property type="entry name" value="DNA POLYMERASE III SUBUNIT ALPHA"/>
    <property type="match status" value="1"/>
</dbReference>